<name>A0A4R4J1R8_PHOLU</name>
<protein>
    <submittedName>
        <fullName evidence="2">Uncharacterized protein</fullName>
    </submittedName>
</protein>
<dbReference type="EMBL" id="PUJX01000024">
    <property type="protein sequence ID" value="TDB47350.1"/>
    <property type="molecule type" value="Genomic_DNA"/>
</dbReference>
<dbReference type="AlphaFoldDB" id="A0A4R4J1R8"/>
<dbReference type="Proteomes" id="UP000295550">
    <property type="component" value="Unassembled WGS sequence"/>
</dbReference>
<evidence type="ECO:0000256" key="1">
    <source>
        <dbReference type="ARBA" id="ARBA00022649"/>
    </source>
</evidence>
<dbReference type="InterPro" id="IPR014795">
    <property type="entry name" value="TacA_1-like"/>
</dbReference>
<accession>A0A4R4J1R8</accession>
<reference evidence="2 3" key="1">
    <citation type="journal article" date="2019" name="Int. J. Syst. Evol. Microbiol.">
        <title>Photorhabdus khanii subsp. guanajuatensis subsp. nov., isolated from Heterorhabditis atacamensis, and Photorhabdus luminescens subsp. mexicana subsp. nov., isolated from Heterorhabditis mexicana entomopathogenic nematodes.</title>
        <authorList>
            <person name="Machado R.A.R."/>
            <person name="Bruno P."/>
            <person name="Arce C.C.M."/>
            <person name="Liechti N."/>
            <person name="Kohler A."/>
            <person name="Bernal J."/>
            <person name="Bruggmann R."/>
            <person name="Turlings T.C.J."/>
        </authorList>
    </citation>
    <scope>NUCLEOTIDE SEQUENCE [LARGE SCALE GENOMIC DNA]</scope>
    <source>
        <strain evidence="2 3">MEX47-22</strain>
    </source>
</reference>
<evidence type="ECO:0000313" key="2">
    <source>
        <dbReference type="EMBL" id="TDB47350.1"/>
    </source>
</evidence>
<dbReference type="Gene3D" id="1.20.890.30">
    <property type="entry name" value="VCA0319-like"/>
    <property type="match status" value="1"/>
</dbReference>
<gene>
    <name evidence="2" type="ORF">C5468_19180</name>
</gene>
<sequence>MIKENSKIILSLEDKKLILYLLNNPPNPNDKLKTAALNELPDTNVISRTSSISGRISRHGTVTFSMASVPPV</sequence>
<dbReference type="Pfam" id="PF08681">
    <property type="entry name" value="TacA1"/>
    <property type="match status" value="1"/>
</dbReference>
<comment type="caution">
    <text evidence="2">The sequence shown here is derived from an EMBL/GenBank/DDBJ whole genome shotgun (WGS) entry which is preliminary data.</text>
</comment>
<evidence type="ECO:0000313" key="3">
    <source>
        <dbReference type="Proteomes" id="UP000295550"/>
    </source>
</evidence>
<organism evidence="2 3">
    <name type="scientific">Photorhabdus luminescens subsp. mexicana</name>
    <dbReference type="NCBI Taxonomy" id="2100167"/>
    <lineage>
        <taxon>Bacteria</taxon>
        <taxon>Pseudomonadati</taxon>
        <taxon>Pseudomonadota</taxon>
        <taxon>Gammaproteobacteria</taxon>
        <taxon>Enterobacterales</taxon>
        <taxon>Morganellaceae</taxon>
        <taxon>Photorhabdus</taxon>
    </lineage>
</organism>
<keyword evidence="1" id="KW-1277">Toxin-antitoxin system</keyword>
<proteinExistence type="predicted"/>